<sequence length="474" mass="49274">MSETKTSNFKWKLHGDGKRISTGEVVQPNERLTWPRTIGIGAQHIVAMFGATFLVPLLTGFSPATTLFFTGLGTILFILITSGRLPSYLGSSFALIAPIGAVTGYVSGGGAPIDSDKMALAQGGVISAGALLLLVGVLVHFAGAAWIDRIMPPIVTGAIVSLIGFNLAPSAWNNVKQAPVTATVTILSVLLITVLFKGIIGRLSILIGVLIGYATAVIRHEVNFEAISKADWVGFPSFHAPTFSPALLGLFLPVVLVLIAENVGHVKSVSAMTGQNLDDLTGRALIADGLSTMIAGSGGGSGTTTYAENIGVMAATRVYSTVAYIVAAIGALALSMLPKFGEIIATIPPGVLGGAATILYGMIGMLGVRIWVQNQVDFADPVNLNTAAVAMVMAIANYTLVVGDVKFEGIAMGSFGAIVMYHVMRAISNLRGTKLEQASPASAPAGTELHSEAYSKRHADQEIRAAQGRSDAQN</sequence>
<dbReference type="GO" id="GO:0005886">
    <property type="term" value="C:plasma membrane"/>
    <property type="evidence" value="ECO:0007669"/>
    <property type="project" value="TreeGrafter"/>
</dbReference>
<proteinExistence type="inferred from homology"/>
<accession>A0A2X3AKM1</accession>
<feature type="transmembrane region" description="Helical" evidence="8">
    <location>
        <begin position="203"/>
        <end position="222"/>
    </location>
</feature>
<dbReference type="PANTHER" id="PTHR42810:SF2">
    <property type="entry name" value="PURINE PERMEASE C1399.01C-RELATED"/>
    <property type="match status" value="1"/>
</dbReference>
<name>A0A2X3AKM1_9ACTO</name>
<evidence type="ECO:0000256" key="4">
    <source>
        <dbReference type="ARBA" id="ARBA00022692"/>
    </source>
</evidence>
<comment type="subcellular location">
    <subcellularLocation>
        <location evidence="1">Membrane</location>
        <topology evidence="1">Multi-pass membrane protein</topology>
    </subcellularLocation>
</comment>
<evidence type="ECO:0000256" key="8">
    <source>
        <dbReference type="SAM" id="Phobius"/>
    </source>
</evidence>
<feature type="transmembrane region" description="Helical" evidence="8">
    <location>
        <begin position="88"/>
        <end position="106"/>
    </location>
</feature>
<dbReference type="RefSeq" id="WP_013188848.1">
    <property type="nucleotide sequence ID" value="NZ_CAMYEK010000003.1"/>
</dbReference>
<gene>
    <name evidence="10" type="primary">rutG_1</name>
    <name evidence="9" type="ORF">HHJ67_00415</name>
    <name evidence="10" type="ORF">NCTC11820_00097</name>
</gene>
<dbReference type="EMBL" id="UASJ01000001">
    <property type="protein sequence ID" value="SQB63329.1"/>
    <property type="molecule type" value="Genomic_DNA"/>
</dbReference>
<evidence type="ECO:0000313" key="10">
    <source>
        <dbReference type="EMBL" id="SQB63329.1"/>
    </source>
</evidence>
<dbReference type="GeneID" id="55564751"/>
<evidence type="ECO:0000256" key="1">
    <source>
        <dbReference type="ARBA" id="ARBA00004141"/>
    </source>
</evidence>
<evidence type="ECO:0000256" key="6">
    <source>
        <dbReference type="ARBA" id="ARBA00023136"/>
    </source>
</evidence>
<feature type="transmembrane region" description="Helical" evidence="8">
    <location>
        <begin position="318"/>
        <end position="338"/>
    </location>
</feature>
<feature type="transmembrane region" description="Helical" evidence="8">
    <location>
        <begin position="407"/>
        <end position="424"/>
    </location>
</feature>
<evidence type="ECO:0000313" key="11">
    <source>
        <dbReference type="Proteomes" id="UP000250245"/>
    </source>
</evidence>
<feature type="transmembrane region" description="Helical" evidence="8">
    <location>
        <begin position="178"/>
        <end position="196"/>
    </location>
</feature>
<reference evidence="10 11" key="1">
    <citation type="submission" date="2018-06" db="EMBL/GenBank/DDBJ databases">
        <authorList>
            <consortium name="Pathogen Informatics"/>
            <person name="Doyle S."/>
        </authorList>
    </citation>
    <scope>NUCLEOTIDE SEQUENCE [LARGE SCALE GENOMIC DNA]</scope>
    <source>
        <strain evidence="10 11">NCTC11820</strain>
    </source>
</reference>
<comment type="similarity">
    <text evidence="2">Belongs to the nucleobase:cation symporter-2 (NCS2) (TC 2.A.40) family.</text>
</comment>
<dbReference type="Pfam" id="PF00860">
    <property type="entry name" value="Xan_ur_permease"/>
    <property type="match status" value="1"/>
</dbReference>
<feature type="transmembrane region" description="Helical" evidence="8">
    <location>
        <begin position="126"/>
        <end position="147"/>
    </location>
</feature>
<keyword evidence="3" id="KW-0813">Transport</keyword>
<feature type="transmembrane region" description="Helical" evidence="8">
    <location>
        <begin position="64"/>
        <end position="81"/>
    </location>
</feature>
<feature type="transmembrane region" description="Helical" evidence="8">
    <location>
        <begin position="242"/>
        <end position="260"/>
    </location>
</feature>
<dbReference type="EMBL" id="JABCUI010000001">
    <property type="protein sequence ID" value="NMW86226.1"/>
    <property type="molecule type" value="Genomic_DNA"/>
</dbReference>
<feature type="transmembrane region" description="Helical" evidence="8">
    <location>
        <begin position="350"/>
        <end position="372"/>
    </location>
</feature>
<evidence type="ECO:0000256" key="5">
    <source>
        <dbReference type="ARBA" id="ARBA00022989"/>
    </source>
</evidence>
<dbReference type="PANTHER" id="PTHR42810">
    <property type="entry name" value="PURINE PERMEASE C1399.01C-RELATED"/>
    <property type="match status" value="1"/>
</dbReference>
<evidence type="ECO:0000256" key="2">
    <source>
        <dbReference type="ARBA" id="ARBA00008821"/>
    </source>
</evidence>
<evidence type="ECO:0000256" key="3">
    <source>
        <dbReference type="ARBA" id="ARBA00022448"/>
    </source>
</evidence>
<feature type="transmembrane region" description="Helical" evidence="8">
    <location>
        <begin position="154"/>
        <end position="172"/>
    </location>
</feature>
<protein>
    <submittedName>
        <fullName evidence="9">Nitrate reductase</fullName>
    </submittedName>
    <submittedName>
        <fullName evidence="10">Pyrimidine permease RutG</fullName>
    </submittedName>
</protein>
<evidence type="ECO:0000256" key="7">
    <source>
        <dbReference type="SAM" id="MobiDB-lite"/>
    </source>
</evidence>
<evidence type="ECO:0000313" key="12">
    <source>
        <dbReference type="Proteomes" id="UP000553981"/>
    </source>
</evidence>
<dbReference type="AlphaFoldDB" id="A0A2X3AKM1"/>
<dbReference type="InterPro" id="IPR006043">
    <property type="entry name" value="NCS2"/>
</dbReference>
<dbReference type="OMA" id="FMEHIGD"/>
<reference evidence="9 12" key="2">
    <citation type="submission" date="2020-04" db="EMBL/GenBank/DDBJ databases">
        <title>Antimicrobial susceptibility and clonality of vaginal-derived multi-drug resistant Mobiluncus isolates in China.</title>
        <authorList>
            <person name="Zhang X."/>
        </authorList>
    </citation>
    <scope>NUCLEOTIDE SEQUENCE [LARGE SCALE GENOMIC DNA]</scope>
    <source>
        <strain evidence="9 12">19</strain>
    </source>
</reference>
<keyword evidence="6 8" id="KW-0472">Membrane</keyword>
<dbReference type="Proteomes" id="UP000553981">
    <property type="component" value="Unassembled WGS sequence"/>
</dbReference>
<feature type="transmembrane region" description="Helical" evidence="8">
    <location>
        <begin position="384"/>
        <end position="401"/>
    </location>
</feature>
<organism evidence="10 11">
    <name type="scientific">Mobiluncus curtisii</name>
    <dbReference type="NCBI Taxonomy" id="2051"/>
    <lineage>
        <taxon>Bacteria</taxon>
        <taxon>Bacillati</taxon>
        <taxon>Actinomycetota</taxon>
        <taxon>Actinomycetes</taxon>
        <taxon>Actinomycetales</taxon>
        <taxon>Actinomycetaceae</taxon>
        <taxon>Mobiluncus</taxon>
    </lineage>
</organism>
<keyword evidence="4 8" id="KW-0812">Transmembrane</keyword>
<dbReference type="GO" id="GO:0042907">
    <property type="term" value="F:xanthine transmembrane transporter activity"/>
    <property type="evidence" value="ECO:0007669"/>
    <property type="project" value="TreeGrafter"/>
</dbReference>
<keyword evidence="5 8" id="KW-1133">Transmembrane helix</keyword>
<feature type="region of interest" description="Disordered" evidence="7">
    <location>
        <begin position="455"/>
        <end position="474"/>
    </location>
</feature>
<evidence type="ECO:0000313" key="9">
    <source>
        <dbReference type="EMBL" id="NMW86226.1"/>
    </source>
</evidence>
<dbReference type="Proteomes" id="UP000250245">
    <property type="component" value="Unassembled WGS sequence"/>
</dbReference>